<accession>A0ABT9PHY0</accession>
<dbReference type="SUPFAM" id="SSF143011">
    <property type="entry name" value="RelE-like"/>
    <property type="match status" value="1"/>
</dbReference>
<reference evidence="2 3" key="1">
    <citation type="submission" date="2023-07" db="EMBL/GenBank/DDBJ databases">
        <title>Sequencing the genomes of 1000 actinobacteria strains.</title>
        <authorList>
            <person name="Klenk H.-P."/>
        </authorList>
    </citation>
    <scope>NUCLEOTIDE SEQUENCE [LARGE SCALE GENOMIC DNA]</scope>
    <source>
        <strain evidence="2 3">DSM 19515</strain>
    </source>
</reference>
<dbReference type="Proteomes" id="UP001230145">
    <property type="component" value="Unassembled WGS sequence"/>
</dbReference>
<keyword evidence="1" id="KW-1277">Toxin-antitoxin system</keyword>
<proteinExistence type="predicted"/>
<dbReference type="PIRSF" id="PIRSF006156">
    <property type="entry name" value="YafQ"/>
    <property type="match status" value="1"/>
</dbReference>
<dbReference type="Gene3D" id="3.30.2310.20">
    <property type="entry name" value="RelE-like"/>
    <property type="match status" value="1"/>
</dbReference>
<evidence type="ECO:0000256" key="1">
    <source>
        <dbReference type="ARBA" id="ARBA00022649"/>
    </source>
</evidence>
<dbReference type="EC" id="3.1.-.-" evidence="2"/>
<dbReference type="PANTHER" id="PTHR40588:SF1">
    <property type="entry name" value="MRNA INTERFERASE TOXIN YAFQ"/>
    <property type="match status" value="1"/>
</dbReference>
<sequence>MALTPDYTKSFQKDVKLLKRRHTDMQPLRQVIELVLENSRESIEGLKRRHNMHVLKGKWRGANECHVANAGDWLLIWKTGNGLAVFQRTGTHDQIFR</sequence>
<dbReference type="InterPro" id="IPR035093">
    <property type="entry name" value="RelE/ParE_toxin_dom_sf"/>
</dbReference>
<protein>
    <submittedName>
        <fullName evidence="2">mRNA interferase YafQ</fullName>
        <ecNumber evidence="2">3.1.-.-</ecNumber>
    </submittedName>
</protein>
<name>A0ABT9PHY0_9ACTO</name>
<dbReference type="GO" id="GO:0016787">
    <property type="term" value="F:hydrolase activity"/>
    <property type="evidence" value="ECO:0007669"/>
    <property type="project" value="UniProtKB-KW"/>
</dbReference>
<dbReference type="NCBIfam" id="TIGR02385">
    <property type="entry name" value="RelE_StbE"/>
    <property type="match status" value="1"/>
</dbReference>
<gene>
    <name evidence="2" type="ORF">J2S45_000429</name>
</gene>
<dbReference type="InterPro" id="IPR007712">
    <property type="entry name" value="RelE/ParE_toxin"/>
</dbReference>
<organism evidence="2 3">
    <name type="scientific">Trueperella abortisuis</name>
    <dbReference type="NCBI Taxonomy" id="445930"/>
    <lineage>
        <taxon>Bacteria</taxon>
        <taxon>Bacillati</taxon>
        <taxon>Actinomycetota</taxon>
        <taxon>Actinomycetes</taxon>
        <taxon>Actinomycetales</taxon>
        <taxon>Actinomycetaceae</taxon>
        <taxon>Trueperella</taxon>
    </lineage>
</organism>
<evidence type="ECO:0000313" key="3">
    <source>
        <dbReference type="Proteomes" id="UP001230145"/>
    </source>
</evidence>
<comment type="caution">
    <text evidence="2">The sequence shown here is derived from an EMBL/GenBank/DDBJ whole genome shotgun (WGS) entry which is preliminary data.</text>
</comment>
<dbReference type="RefSeq" id="WP_307634398.1">
    <property type="nucleotide sequence ID" value="NZ_CP133407.1"/>
</dbReference>
<keyword evidence="3" id="KW-1185">Reference proteome</keyword>
<dbReference type="EMBL" id="JAUSQL010000001">
    <property type="protein sequence ID" value="MDP9831750.1"/>
    <property type="molecule type" value="Genomic_DNA"/>
</dbReference>
<dbReference type="InterPro" id="IPR004386">
    <property type="entry name" value="Toxin_YafQ-like"/>
</dbReference>
<evidence type="ECO:0000313" key="2">
    <source>
        <dbReference type="EMBL" id="MDP9831750.1"/>
    </source>
</evidence>
<dbReference type="Pfam" id="PF15738">
    <property type="entry name" value="YafQ_toxin"/>
    <property type="match status" value="1"/>
</dbReference>
<keyword evidence="2" id="KW-0378">Hydrolase</keyword>
<dbReference type="PANTHER" id="PTHR40588">
    <property type="entry name" value="MRNA INTERFERASE TOXIN YAFQ"/>
    <property type="match status" value="1"/>
</dbReference>